<keyword evidence="3" id="KW-0949">S-adenosyl-L-methionine</keyword>
<protein>
    <recommendedName>
        <fullName evidence="7">Methyltransferase domain-containing protein</fullName>
    </recommendedName>
</protein>
<dbReference type="InterPro" id="IPR051654">
    <property type="entry name" value="Meroterpenoid_MTases"/>
</dbReference>
<evidence type="ECO:0000256" key="4">
    <source>
        <dbReference type="ARBA" id="ARBA00038314"/>
    </source>
</evidence>
<organism evidence="5 6">
    <name type="scientific">Drechmeria coniospora</name>
    <name type="common">Nematophagous fungus</name>
    <name type="synonym">Meria coniospora</name>
    <dbReference type="NCBI Taxonomy" id="98403"/>
    <lineage>
        <taxon>Eukaryota</taxon>
        <taxon>Fungi</taxon>
        <taxon>Dikarya</taxon>
        <taxon>Ascomycota</taxon>
        <taxon>Pezizomycotina</taxon>
        <taxon>Sordariomycetes</taxon>
        <taxon>Hypocreomycetidae</taxon>
        <taxon>Hypocreales</taxon>
        <taxon>Ophiocordycipitaceae</taxon>
        <taxon>Drechmeria</taxon>
    </lineage>
</organism>
<sequence length="289" mass="32566">MPSALTSPRAGERGNPIDIMTVQQWAYVSDLPDDIAPMRDLLRSYSKIPAADIDHHIMRVRQDAWSISRYPFVGRWKFLRLADSQDPCHQQVVFRLLVAGSRDVFLDLGCCVGQILRQLRAAGVRGSQLIGTDVQPKFIDIGYDLFRDRKTLGALFVAGDILDPEDTRIDALRGRVTIIYAGSFFHLFSRVQQLYIGKRLVSFIKPGTKNALIYGRQVGTTNPGKPLTNTMSAFLHDKGSFQRLWDEIGFLTRTRWKVEMEATHDFAHSPPSFAVGSSQAVSFMVYQIS</sequence>
<evidence type="ECO:0000256" key="1">
    <source>
        <dbReference type="ARBA" id="ARBA00005179"/>
    </source>
</evidence>
<keyword evidence="6" id="KW-1185">Reference proteome</keyword>
<dbReference type="Gene3D" id="3.40.50.150">
    <property type="entry name" value="Vaccinia Virus protein VP39"/>
    <property type="match status" value="1"/>
</dbReference>
<comment type="pathway">
    <text evidence="1">Secondary metabolite biosynthesis.</text>
</comment>
<dbReference type="GO" id="GO:0016740">
    <property type="term" value="F:transferase activity"/>
    <property type="evidence" value="ECO:0007669"/>
    <property type="project" value="UniProtKB-KW"/>
</dbReference>
<dbReference type="Proteomes" id="UP000076580">
    <property type="component" value="Chromosome 03"/>
</dbReference>
<dbReference type="RefSeq" id="XP_040654529.1">
    <property type="nucleotide sequence ID" value="XM_040804425.1"/>
</dbReference>
<comment type="similarity">
    <text evidence="4">Belongs to the class I-like SAM-binding methyltransferase superfamily.</text>
</comment>
<evidence type="ECO:0000313" key="5">
    <source>
        <dbReference type="EMBL" id="KYK55177.1"/>
    </source>
</evidence>
<dbReference type="PANTHER" id="PTHR35897">
    <property type="entry name" value="METHYLTRANSFERASE AUSD"/>
    <property type="match status" value="1"/>
</dbReference>
<gene>
    <name evidence="5" type="ORF">DCS_07139</name>
</gene>
<dbReference type="AlphaFoldDB" id="A0A151GDK2"/>
<evidence type="ECO:0000256" key="3">
    <source>
        <dbReference type="ARBA" id="ARBA00022691"/>
    </source>
</evidence>
<dbReference type="EMBL" id="LAYC01000003">
    <property type="protein sequence ID" value="KYK55177.1"/>
    <property type="molecule type" value="Genomic_DNA"/>
</dbReference>
<keyword evidence="2" id="KW-0808">Transferase</keyword>
<dbReference type="PANTHER" id="PTHR35897:SF1">
    <property type="entry name" value="METHYLTRANSFERASE AUSD"/>
    <property type="match status" value="1"/>
</dbReference>
<name>A0A151GDK2_DRECN</name>
<dbReference type="GeneID" id="63719782"/>
<dbReference type="STRING" id="98403.A0A151GDK2"/>
<evidence type="ECO:0008006" key="7">
    <source>
        <dbReference type="Google" id="ProtNLM"/>
    </source>
</evidence>
<reference evidence="5 6" key="1">
    <citation type="journal article" date="2016" name="Sci. Rep.">
        <title>Insights into Adaptations to a Near-Obligate Nematode Endoparasitic Lifestyle from the Finished Genome of Drechmeria coniospora.</title>
        <authorList>
            <person name="Zhang L."/>
            <person name="Zhou Z."/>
            <person name="Guo Q."/>
            <person name="Fokkens L."/>
            <person name="Miskei M."/>
            <person name="Pocsi I."/>
            <person name="Zhang W."/>
            <person name="Chen M."/>
            <person name="Wang L."/>
            <person name="Sun Y."/>
            <person name="Donzelli B.G."/>
            <person name="Gibson D.M."/>
            <person name="Nelson D.R."/>
            <person name="Luo J.G."/>
            <person name="Rep M."/>
            <person name="Liu H."/>
            <person name="Yang S."/>
            <person name="Wang J."/>
            <person name="Krasnoff S.B."/>
            <person name="Xu Y."/>
            <person name="Molnar I."/>
            <person name="Lin M."/>
        </authorList>
    </citation>
    <scope>NUCLEOTIDE SEQUENCE [LARGE SCALE GENOMIC DNA]</scope>
    <source>
        <strain evidence="5 6">ARSEF 6962</strain>
    </source>
</reference>
<evidence type="ECO:0000256" key="2">
    <source>
        <dbReference type="ARBA" id="ARBA00022679"/>
    </source>
</evidence>
<proteinExistence type="inferred from homology"/>
<accession>A0A151GDK2</accession>
<dbReference type="InterPro" id="IPR029063">
    <property type="entry name" value="SAM-dependent_MTases_sf"/>
</dbReference>
<dbReference type="SUPFAM" id="SSF53335">
    <property type="entry name" value="S-adenosyl-L-methionine-dependent methyltransferases"/>
    <property type="match status" value="1"/>
</dbReference>
<comment type="caution">
    <text evidence="5">The sequence shown here is derived from an EMBL/GenBank/DDBJ whole genome shotgun (WGS) entry which is preliminary data.</text>
</comment>
<evidence type="ECO:0000313" key="6">
    <source>
        <dbReference type="Proteomes" id="UP000076580"/>
    </source>
</evidence>
<dbReference type="InParanoid" id="A0A151GDK2"/>